<sequence length="198" mass="21908">MTQNVVNEKLPTGLAEAYLQWLHMEARILRIELYGENYADKELTPCGTFTHSYHFGDRDWRSHPQPSTRAAVVLRSVGADIPGYSTAYDRWRAAVAALDEADEASRGDADLDEFYYGPAHELKKAEALDAVDIKDAMLRIAGAIYWITDGDDAKAAESLLLRALRGLATMAGADREAMRLNFYAPAKREAATRRAAAA</sequence>
<dbReference type="RefSeq" id="WP_183806343.1">
    <property type="nucleotide sequence ID" value="NZ_JACIEE010000006.1"/>
</dbReference>
<evidence type="ECO:0000313" key="1">
    <source>
        <dbReference type="EMBL" id="MBB3978163.1"/>
    </source>
</evidence>
<dbReference type="AlphaFoldDB" id="A0A7W6DE87"/>
<dbReference type="Proteomes" id="UP000574761">
    <property type="component" value="Unassembled WGS sequence"/>
</dbReference>
<evidence type="ECO:0000313" key="2">
    <source>
        <dbReference type="Proteomes" id="UP000574761"/>
    </source>
</evidence>
<reference evidence="1 2" key="1">
    <citation type="submission" date="2020-08" db="EMBL/GenBank/DDBJ databases">
        <title>Genomic Encyclopedia of Type Strains, Phase IV (KMG-IV): sequencing the most valuable type-strain genomes for metagenomic binning, comparative biology and taxonomic classification.</title>
        <authorList>
            <person name="Goeker M."/>
        </authorList>
    </citation>
    <scope>NUCLEOTIDE SEQUENCE [LARGE SCALE GENOMIC DNA]</scope>
    <source>
        <strain evidence="1 2">DSM 100211</strain>
    </source>
</reference>
<gene>
    <name evidence="1" type="ORF">GGQ64_003377</name>
</gene>
<comment type="caution">
    <text evidence="1">The sequence shown here is derived from an EMBL/GenBank/DDBJ whole genome shotgun (WGS) entry which is preliminary data.</text>
</comment>
<name>A0A7W6DE87_9HYPH</name>
<protein>
    <submittedName>
        <fullName evidence="1">Uncharacterized protein</fullName>
    </submittedName>
</protein>
<accession>A0A7W6DE87</accession>
<proteinExistence type="predicted"/>
<keyword evidence="2" id="KW-1185">Reference proteome</keyword>
<organism evidence="1 2">
    <name type="scientific">Mycoplana azooxidifex</name>
    <dbReference type="NCBI Taxonomy" id="1636188"/>
    <lineage>
        <taxon>Bacteria</taxon>
        <taxon>Pseudomonadati</taxon>
        <taxon>Pseudomonadota</taxon>
        <taxon>Alphaproteobacteria</taxon>
        <taxon>Hyphomicrobiales</taxon>
        <taxon>Rhizobiaceae</taxon>
        <taxon>Mycoplana</taxon>
    </lineage>
</organism>
<dbReference type="EMBL" id="JACIEE010000006">
    <property type="protein sequence ID" value="MBB3978163.1"/>
    <property type="molecule type" value="Genomic_DNA"/>
</dbReference>